<dbReference type="PANTHER" id="PTHR48045">
    <property type="entry name" value="UDP-GLYCOSYLTRANSFERASE 72B1"/>
    <property type="match status" value="1"/>
</dbReference>
<dbReference type="AlphaFoldDB" id="A0AAW2V0U5"/>
<keyword evidence="3" id="KW-0328">Glycosyltransferase</keyword>
<comment type="similarity">
    <text evidence="1 3">Belongs to the UDP-glycosyltransferase family.</text>
</comment>
<evidence type="ECO:0000313" key="4">
    <source>
        <dbReference type="EMBL" id="KAL0422608.1"/>
    </source>
</evidence>
<gene>
    <name evidence="4" type="ORF">Slati_3283700</name>
</gene>
<sequence length="157" mass="17469">MPQGYEDRIKGKGLIIRGWAPQVMILDHPAIGGFVTHCGWNSTLEGICSGVPMVTWPVFAEQFYNEKLVTEVLRTGVSVGNKKWQIAPSEGVPREAVTTAVERIMVGEEAPEMRRRAKCYKEMARKGVEEGGSSYKSLNALIDELSSYRPPEKQDVN</sequence>
<dbReference type="Gene3D" id="3.40.50.2000">
    <property type="entry name" value="Glycogen Phosphorylase B"/>
    <property type="match status" value="2"/>
</dbReference>
<comment type="caution">
    <text evidence="4">The sequence shown here is derived from an EMBL/GenBank/DDBJ whole genome shotgun (WGS) entry which is preliminary data.</text>
</comment>
<accession>A0AAW2V0U5</accession>
<dbReference type="FunFam" id="3.40.50.2000:FF:000431">
    <property type="entry name" value="UDP-glycosyltransferase 90A1"/>
    <property type="match status" value="1"/>
</dbReference>
<dbReference type="GO" id="GO:0008194">
    <property type="term" value="F:UDP-glycosyltransferase activity"/>
    <property type="evidence" value="ECO:0007669"/>
    <property type="project" value="InterPro"/>
</dbReference>
<dbReference type="InterPro" id="IPR002213">
    <property type="entry name" value="UDP_glucos_trans"/>
</dbReference>
<evidence type="ECO:0000256" key="3">
    <source>
        <dbReference type="RuleBase" id="RU003718"/>
    </source>
</evidence>
<keyword evidence="2 3" id="KW-0808">Transferase</keyword>
<evidence type="ECO:0000256" key="2">
    <source>
        <dbReference type="ARBA" id="ARBA00022679"/>
    </source>
</evidence>
<organism evidence="4">
    <name type="scientific">Sesamum latifolium</name>
    <dbReference type="NCBI Taxonomy" id="2727402"/>
    <lineage>
        <taxon>Eukaryota</taxon>
        <taxon>Viridiplantae</taxon>
        <taxon>Streptophyta</taxon>
        <taxon>Embryophyta</taxon>
        <taxon>Tracheophyta</taxon>
        <taxon>Spermatophyta</taxon>
        <taxon>Magnoliopsida</taxon>
        <taxon>eudicotyledons</taxon>
        <taxon>Gunneridae</taxon>
        <taxon>Pentapetalae</taxon>
        <taxon>asterids</taxon>
        <taxon>lamiids</taxon>
        <taxon>Lamiales</taxon>
        <taxon>Pedaliaceae</taxon>
        <taxon>Sesamum</taxon>
    </lineage>
</organism>
<dbReference type="PROSITE" id="PS00375">
    <property type="entry name" value="UDPGT"/>
    <property type="match status" value="1"/>
</dbReference>
<reference evidence="4" key="2">
    <citation type="journal article" date="2024" name="Plant">
        <title>Genomic evolution and insights into agronomic trait innovations of Sesamum species.</title>
        <authorList>
            <person name="Miao H."/>
            <person name="Wang L."/>
            <person name="Qu L."/>
            <person name="Liu H."/>
            <person name="Sun Y."/>
            <person name="Le M."/>
            <person name="Wang Q."/>
            <person name="Wei S."/>
            <person name="Zheng Y."/>
            <person name="Lin W."/>
            <person name="Duan Y."/>
            <person name="Cao H."/>
            <person name="Xiong S."/>
            <person name="Wang X."/>
            <person name="Wei L."/>
            <person name="Li C."/>
            <person name="Ma Q."/>
            <person name="Ju M."/>
            <person name="Zhao R."/>
            <person name="Li G."/>
            <person name="Mu C."/>
            <person name="Tian Q."/>
            <person name="Mei H."/>
            <person name="Zhang T."/>
            <person name="Gao T."/>
            <person name="Zhang H."/>
        </authorList>
    </citation>
    <scope>NUCLEOTIDE SEQUENCE</scope>
    <source>
        <strain evidence="4">KEN1</strain>
    </source>
</reference>
<protein>
    <submittedName>
        <fullName evidence="4">Scopoletin glucosyltransferase</fullName>
    </submittedName>
</protein>
<dbReference type="SUPFAM" id="SSF53756">
    <property type="entry name" value="UDP-Glycosyltransferase/glycogen phosphorylase"/>
    <property type="match status" value="1"/>
</dbReference>
<dbReference type="InterPro" id="IPR035595">
    <property type="entry name" value="UDP_glycos_trans_CS"/>
</dbReference>
<proteinExistence type="inferred from homology"/>
<dbReference type="CDD" id="cd03784">
    <property type="entry name" value="GT1_Gtf-like"/>
    <property type="match status" value="1"/>
</dbReference>
<dbReference type="PANTHER" id="PTHR48045:SF3">
    <property type="entry name" value="GLYCOSYLTRANSFERASE"/>
    <property type="match status" value="1"/>
</dbReference>
<reference evidence="4" key="1">
    <citation type="submission" date="2020-06" db="EMBL/GenBank/DDBJ databases">
        <authorList>
            <person name="Li T."/>
            <person name="Hu X."/>
            <person name="Zhang T."/>
            <person name="Song X."/>
            <person name="Zhang H."/>
            <person name="Dai N."/>
            <person name="Sheng W."/>
            <person name="Hou X."/>
            <person name="Wei L."/>
        </authorList>
    </citation>
    <scope>NUCLEOTIDE SEQUENCE</scope>
    <source>
        <strain evidence="4">KEN1</strain>
        <tissue evidence="4">Leaf</tissue>
    </source>
</reference>
<dbReference type="EMBL" id="JACGWN010000011">
    <property type="protein sequence ID" value="KAL0422608.1"/>
    <property type="molecule type" value="Genomic_DNA"/>
</dbReference>
<name>A0AAW2V0U5_9LAMI</name>
<evidence type="ECO:0000256" key="1">
    <source>
        <dbReference type="ARBA" id="ARBA00009995"/>
    </source>
</evidence>
<dbReference type="Pfam" id="PF00201">
    <property type="entry name" value="UDPGT"/>
    <property type="match status" value="1"/>
</dbReference>